<dbReference type="PRINTS" id="PR01607">
    <property type="entry name" value="APYRASEFAMLY"/>
</dbReference>
<dbReference type="InterPro" id="IPR006179">
    <property type="entry name" value="5_nucleotidase/apyrase"/>
</dbReference>
<dbReference type="PANTHER" id="PTHR11575:SF24">
    <property type="entry name" value="5'-NUCLEOTIDASE"/>
    <property type="match status" value="1"/>
</dbReference>
<comment type="similarity">
    <text evidence="1">Belongs to the 5'-nucleotidase family.</text>
</comment>
<evidence type="ECO:0000313" key="4">
    <source>
        <dbReference type="EMBL" id="KNY26722.1"/>
    </source>
</evidence>
<protein>
    <submittedName>
        <fullName evidence="4">Metallophosphoesterase</fullName>
    </submittedName>
</protein>
<accession>A0A0L6JMY5</accession>
<evidence type="ECO:0000256" key="1">
    <source>
        <dbReference type="RuleBase" id="RU362119"/>
    </source>
</evidence>
<feature type="compositionally biased region" description="Low complexity" evidence="2">
    <location>
        <begin position="35"/>
        <end position="51"/>
    </location>
</feature>
<dbReference type="eggNOG" id="COG0737">
    <property type="taxonomic scope" value="Bacteria"/>
</dbReference>
<dbReference type="PROSITE" id="PS51257">
    <property type="entry name" value="PROKAR_LIPOPROTEIN"/>
    <property type="match status" value="1"/>
</dbReference>
<dbReference type="OrthoDB" id="9800780at2"/>
<name>A0A0L6JMY5_9FIRM</name>
<organism evidence="4 5">
    <name type="scientific">Pseudobacteroides cellulosolvens ATCC 35603 = DSM 2933</name>
    <dbReference type="NCBI Taxonomy" id="398512"/>
    <lineage>
        <taxon>Bacteria</taxon>
        <taxon>Bacillati</taxon>
        <taxon>Bacillota</taxon>
        <taxon>Clostridia</taxon>
        <taxon>Eubacteriales</taxon>
        <taxon>Oscillospiraceae</taxon>
        <taxon>Pseudobacteroides</taxon>
    </lineage>
</organism>
<dbReference type="Gene3D" id="3.60.21.10">
    <property type="match status" value="1"/>
</dbReference>
<feature type="domain" description="Calcineurin-like phosphoesterase" evidence="3">
    <location>
        <begin position="84"/>
        <end position="289"/>
    </location>
</feature>
<keyword evidence="5" id="KW-1185">Reference proteome</keyword>
<evidence type="ECO:0000259" key="3">
    <source>
        <dbReference type="Pfam" id="PF00149"/>
    </source>
</evidence>
<proteinExistence type="inferred from homology"/>
<dbReference type="PANTHER" id="PTHR11575">
    <property type="entry name" value="5'-NUCLEOTIDASE-RELATED"/>
    <property type="match status" value="1"/>
</dbReference>
<reference evidence="5" key="1">
    <citation type="submission" date="2015-07" db="EMBL/GenBank/DDBJ databases">
        <title>Near-Complete Genome Sequence of the Cellulolytic Bacterium Bacteroides (Pseudobacteroides) cellulosolvens ATCC 35603.</title>
        <authorList>
            <person name="Dassa B."/>
            <person name="Utturkar S.M."/>
            <person name="Klingeman D.M."/>
            <person name="Hurt R.A."/>
            <person name="Keller M."/>
            <person name="Xu J."/>
            <person name="Reddy Y.H.K."/>
            <person name="Borovok I."/>
            <person name="Grinberg I.R."/>
            <person name="Lamed R."/>
            <person name="Zhivin O."/>
            <person name="Bayer E.A."/>
            <person name="Brown S.D."/>
        </authorList>
    </citation>
    <scope>NUCLEOTIDE SEQUENCE [LARGE SCALE GENOMIC DNA]</scope>
    <source>
        <strain evidence="5">DSM 2933</strain>
    </source>
</reference>
<dbReference type="GO" id="GO:0016787">
    <property type="term" value="F:hydrolase activity"/>
    <property type="evidence" value="ECO:0007669"/>
    <property type="project" value="UniProtKB-KW"/>
</dbReference>
<dbReference type="InterPro" id="IPR029052">
    <property type="entry name" value="Metallo-depent_PP-like"/>
</dbReference>
<gene>
    <name evidence="4" type="ORF">Bccel_1987</name>
</gene>
<dbReference type="Pfam" id="PF00149">
    <property type="entry name" value="Metallophos"/>
    <property type="match status" value="1"/>
</dbReference>
<evidence type="ECO:0000256" key="2">
    <source>
        <dbReference type="SAM" id="MobiDB-lite"/>
    </source>
</evidence>
<dbReference type="STRING" id="398512.Bccel_1987"/>
<evidence type="ECO:0000313" key="5">
    <source>
        <dbReference type="Proteomes" id="UP000036923"/>
    </source>
</evidence>
<dbReference type="GO" id="GO:0009166">
    <property type="term" value="P:nucleotide catabolic process"/>
    <property type="evidence" value="ECO:0007669"/>
    <property type="project" value="InterPro"/>
</dbReference>
<dbReference type="AlphaFoldDB" id="A0A0L6JMY5"/>
<dbReference type="SUPFAM" id="SSF56300">
    <property type="entry name" value="Metallo-dependent phosphatases"/>
    <property type="match status" value="1"/>
</dbReference>
<dbReference type="CDD" id="cd00845">
    <property type="entry name" value="MPP_UshA_N_like"/>
    <property type="match status" value="1"/>
</dbReference>
<dbReference type="RefSeq" id="WP_036946811.1">
    <property type="nucleotide sequence ID" value="NZ_KN050764.1"/>
</dbReference>
<sequence length="368" mass="40686">MGKQLKVSYLNFILIIILILPLALTSCNSGNTKIPVNSPTTNTTFNPTGQTLNPTSQPIIEPTNGPNKKTADTGIINKDEYSLTVLSTNDIHGHFETMPGYATIIKQVRNEQKNVILLDAGDLFKRGKYENYQGKIEIDLLNQMGYNAMVLGNNEFKVPGSKKSKKNSGTLQESDSQISDLVKWAKFPILCGNVKLKNTDNYMEGIKPYTIVNVNGMKVGIIGITSTSPQEEKLEMTVNKNFMSGLMVVKELLPEVKSNSDIQIVLSHAGMSINKKIKDVSAVISGHDHMTTFKPIDTNGIPIIQAGGEDTNHLGRLDLNFKRQGNEWVLDSYNGKLYSDEGIAKDEKIKSIIDGYIKRPMPTLNPIR</sequence>
<dbReference type="Proteomes" id="UP000036923">
    <property type="component" value="Unassembled WGS sequence"/>
</dbReference>
<dbReference type="EMBL" id="LGTC01000001">
    <property type="protein sequence ID" value="KNY26722.1"/>
    <property type="molecule type" value="Genomic_DNA"/>
</dbReference>
<keyword evidence="1" id="KW-0547">Nucleotide-binding</keyword>
<feature type="region of interest" description="Disordered" evidence="2">
    <location>
        <begin position="31"/>
        <end position="73"/>
    </location>
</feature>
<dbReference type="InterPro" id="IPR004843">
    <property type="entry name" value="Calcineurin-like_PHP"/>
</dbReference>
<keyword evidence="1" id="KW-0378">Hydrolase</keyword>
<comment type="caution">
    <text evidence="4">The sequence shown here is derived from an EMBL/GenBank/DDBJ whole genome shotgun (WGS) entry which is preliminary data.</text>
</comment>
<dbReference type="GO" id="GO:0000166">
    <property type="term" value="F:nucleotide binding"/>
    <property type="evidence" value="ECO:0007669"/>
    <property type="project" value="UniProtKB-KW"/>
</dbReference>